<protein>
    <recommendedName>
        <fullName evidence="4">SH3 domain-containing protein</fullName>
    </recommendedName>
</protein>
<dbReference type="OrthoDB" id="3697954at2"/>
<keyword evidence="3" id="KW-1185">Reference proteome</keyword>
<gene>
    <name evidence="2" type="ORF">GA0070216_12116</name>
</gene>
<evidence type="ECO:0000313" key="2">
    <source>
        <dbReference type="EMBL" id="SCF47008.1"/>
    </source>
</evidence>
<organism evidence="2 3">
    <name type="scientific">Micromonospora matsumotoense</name>
    <dbReference type="NCBI Taxonomy" id="121616"/>
    <lineage>
        <taxon>Bacteria</taxon>
        <taxon>Bacillati</taxon>
        <taxon>Actinomycetota</taxon>
        <taxon>Actinomycetes</taxon>
        <taxon>Micromonosporales</taxon>
        <taxon>Micromonosporaceae</taxon>
        <taxon>Micromonospora</taxon>
    </lineage>
</organism>
<dbReference type="STRING" id="121616.GA0070216_12116"/>
<dbReference type="AlphaFoldDB" id="A0A1C5AP51"/>
<dbReference type="EMBL" id="FMCU01000021">
    <property type="protein sequence ID" value="SCF47008.1"/>
    <property type="molecule type" value="Genomic_DNA"/>
</dbReference>
<dbReference type="Proteomes" id="UP000198797">
    <property type="component" value="Unassembled WGS sequence"/>
</dbReference>
<reference evidence="3" key="1">
    <citation type="submission" date="2016-06" db="EMBL/GenBank/DDBJ databases">
        <authorList>
            <person name="Varghese N."/>
            <person name="Submissions Spin"/>
        </authorList>
    </citation>
    <scope>NUCLEOTIDE SEQUENCE [LARGE SCALE GENOMIC DNA]</scope>
    <source>
        <strain evidence="3">DSM 44100</strain>
    </source>
</reference>
<name>A0A1C5AP51_9ACTN</name>
<accession>A0A1C5AP51</accession>
<evidence type="ECO:0000256" key="1">
    <source>
        <dbReference type="SAM" id="SignalP"/>
    </source>
</evidence>
<evidence type="ECO:0000313" key="3">
    <source>
        <dbReference type="Proteomes" id="UP000198797"/>
    </source>
</evidence>
<proteinExistence type="predicted"/>
<sequence length="128" mass="13491">MRSRLLSIASALTLAVSGSVLALIPAGPASAHCDGHGQHPDLYSGGGISWGEGTYIHAYPHRDCQSKGQGYPSQGIDVHCATLTGDLWFFVRNTTTGINGWARRDALRFSQSVTIADCANGLAAHRVA</sequence>
<feature type="signal peptide" evidence="1">
    <location>
        <begin position="1"/>
        <end position="22"/>
    </location>
</feature>
<keyword evidence="1" id="KW-0732">Signal</keyword>
<feature type="chain" id="PRO_5039609937" description="SH3 domain-containing protein" evidence="1">
    <location>
        <begin position="23"/>
        <end position="128"/>
    </location>
</feature>
<dbReference type="RefSeq" id="WP_091252495.1">
    <property type="nucleotide sequence ID" value="NZ_CP192025.1"/>
</dbReference>
<evidence type="ECO:0008006" key="4">
    <source>
        <dbReference type="Google" id="ProtNLM"/>
    </source>
</evidence>